<dbReference type="InterPro" id="IPR036640">
    <property type="entry name" value="ABC1_TM_sf"/>
</dbReference>
<evidence type="ECO:0000256" key="3">
    <source>
        <dbReference type="ARBA" id="ARBA00023136"/>
    </source>
</evidence>
<feature type="domain" description="ABC transmembrane type-1" evidence="5">
    <location>
        <begin position="18"/>
        <end position="160"/>
    </location>
</feature>
<evidence type="ECO:0000256" key="1">
    <source>
        <dbReference type="ARBA" id="ARBA00022692"/>
    </source>
</evidence>
<feature type="non-terminal residue" evidence="6">
    <location>
        <position position="160"/>
    </location>
</feature>
<dbReference type="AlphaFoldDB" id="A0A383A0I3"/>
<feature type="transmembrane region" description="Helical" evidence="4">
    <location>
        <begin position="52"/>
        <end position="69"/>
    </location>
</feature>
<evidence type="ECO:0000256" key="2">
    <source>
        <dbReference type="ARBA" id="ARBA00022989"/>
    </source>
</evidence>
<evidence type="ECO:0000256" key="4">
    <source>
        <dbReference type="SAM" id="Phobius"/>
    </source>
</evidence>
<accession>A0A383A0I3</accession>
<evidence type="ECO:0000259" key="5">
    <source>
        <dbReference type="PROSITE" id="PS50929"/>
    </source>
</evidence>
<sequence>MLEILKRLLSRPVLFGEMLLASLFGNLLALVTPIFVILVLNRYIAHGVDTTLATLATGTVIAIFLEYIFRRVRYRFAEALNENADKQQDISAFDTAKNSKIFSFSQIPSETVRDIITSTDSIRQVYSPSNICLLLDIPFAVIFLSTLYFLNPILCYITLI</sequence>
<feature type="transmembrane region" description="Helical" evidence="4">
    <location>
        <begin position="131"/>
        <end position="150"/>
    </location>
</feature>
<keyword evidence="1 4" id="KW-0812">Transmembrane</keyword>
<dbReference type="PROSITE" id="PS50929">
    <property type="entry name" value="ABC_TM1F"/>
    <property type="match status" value="1"/>
</dbReference>
<dbReference type="InterPro" id="IPR011527">
    <property type="entry name" value="ABC1_TM_dom"/>
</dbReference>
<keyword evidence="3 4" id="KW-0472">Membrane</keyword>
<dbReference type="GO" id="GO:0016020">
    <property type="term" value="C:membrane"/>
    <property type="evidence" value="ECO:0007669"/>
    <property type="project" value="InterPro"/>
</dbReference>
<organism evidence="6">
    <name type="scientific">marine metagenome</name>
    <dbReference type="NCBI Taxonomy" id="408172"/>
    <lineage>
        <taxon>unclassified sequences</taxon>
        <taxon>metagenomes</taxon>
        <taxon>ecological metagenomes</taxon>
    </lineage>
</organism>
<reference evidence="6" key="1">
    <citation type="submission" date="2018-05" db="EMBL/GenBank/DDBJ databases">
        <authorList>
            <person name="Lanie J.A."/>
            <person name="Ng W.-L."/>
            <person name="Kazmierczak K.M."/>
            <person name="Andrzejewski T.M."/>
            <person name="Davidsen T.M."/>
            <person name="Wayne K.J."/>
            <person name="Tettelin H."/>
            <person name="Glass J.I."/>
            <person name="Rusch D."/>
            <person name="Podicherti R."/>
            <person name="Tsui H.-C.T."/>
            <person name="Winkler M.E."/>
        </authorList>
    </citation>
    <scope>NUCLEOTIDE SEQUENCE</scope>
</reference>
<dbReference type="SUPFAM" id="SSF90123">
    <property type="entry name" value="ABC transporter transmembrane region"/>
    <property type="match status" value="1"/>
</dbReference>
<keyword evidence="2 4" id="KW-1133">Transmembrane helix</keyword>
<protein>
    <recommendedName>
        <fullName evidence="5">ABC transmembrane type-1 domain-containing protein</fullName>
    </recommendedName>
</protein>
<dbReference type="GO" id="GO:0005524">
    <property type="term" value="F:ATP binding"/>
    <property type="evidence" value="ECO:0007669"/>
    <property type="project" value="InterPro"/>
</dbReference>
<name>A0A383A0I3_9ZZZZ</name>
<dbReference type="Gene3D" id="1.20.1560.10">
    <property type="entry name" value="ABC transporter type 1, transmembrane domain"/>
    <property type="match status" value="1"/>
</dbReference>
<proteinExistence type="predicted"/>
<gene>
    <name evidence="6" type="ORF">METZ01_LOCUS453924</name>
</gene>
<feature type="transmembrane region" description="Helical" evidence="4">
    <location>
        <begin position="12"/>
        <end position="40"/>
    </location>
</feature>
<evidence type="ECO:0000313" key="6">
    <source>
        <dbReference type="EMBL" id="SVE01070.1"/>
    </source>
</evidence>
<dbReference type="GO" id="GO:0140359">
    <property type="term" value="F:ABC-type transporter activity"/>
    <property type="evidence" value="ECO:0007669"/>
    <property type="project" value="InterPro"/>
</dbReference>
<dbReference type="EMBL" id="UINC01188046">
    <property type="protein sequence ID" value="SVE01070.1"/>
    <property type="molecule type" value="Genomic_DNA"/>
</dbReference>